<evidence type="ECO:0000256" key="2">
    <source>
        <dbReference type="ARBA" id="ARBA00022485"/>
    </source>
</evidence>
<keyword evidence="7 8" id="KW-0411">Iron-sulfur</keyword>
<keyword evidence="1 8" id="KW-0813">Transport</keyword>
<evidence type="ECO:0000256" key="1">
    <source>
        <dbReference type="ARBA" id="ARBA00022448"/>
    </source>
</evidence>
<dbReference type="InterPro" id="IPR019554">
    <property type="entry name" value="Soluble_ligand-bd"/>
</dbReference>
<evidence type="ECO:0000256" key="8">
    <source>
        <dbReference type="HAMAP-Rule" id="MF_00461"/>
    </source>
</evidence>
<protein>
    <recommendedName>
        <fullName evidence="8">Ion-translocating oxidoreductase complex subunit C</fullName>
        <ecNumber evidence="8">7.-.-.-</ecNumber>
    </recommendedName>
    <alternativeName>
        <fullName evidence="8">Rnf electron transport complex subunit C</fullName>
    </alternativeName>
</protein>
<feature type="binding site" evidence="8">
    <location>
        <position position="409"/>
    </location>
    <ligand>
        <name>[4Fe-4S] cluster</name>
        <dbReference type="ChEBI" id="CHEBI:49883"/>
        <label>2</label>
    </ligand>
</feature>
<dbReference type="Gene3D" id="3.10.20.600">
    <property type="match status" value="1"/>
</dbReference>
<keyword evidence="11" id="KW-1185">Reference proteome</keyword>
<evidence type="ECO:0000259" key="9">
    <source>
        <dbReference type="PROSITE" id="PS51379"/>
    </source>
</evidence>
<dbReference type="GO" id="GO:0009055">
    <property type="term" value="F:electron transfer activity"/>
    <property type="evidence" value="ECO:0007669"/>
    <property type="project" value="InterPro"/>
</dbReference>
<comment type="similarity">
    <text evidence="8">Belongs to the 4Fe4S bacterial-type ferredoxin family. RnfC subfamily.</text>
</comment>
<dbReference type="Pfam" id="PF01512">
    <property type="entry name" value="Complex1_51K"/>
    <property type="match status" value="1"/>
</dbReference>
<dbReference type="HAMAP" id="MF_00461">
    <property type="entry name" value="RsxC_RnfC"/>
    <property type="match status" value="1"/>
</dbReference>
<gene>
    <name evidence="8 10" type="primary">rnfC</name>
    <name evidence="10" type="ORF">TICRE_06520</name>
</gene>
<evidence type="ECO:0000256" key="3">
    <source>
        <dbReference type="ARBA" id="ARBA00022723"/>
    </source>
</evidence>
<dbReference type="NCBIfam" id="TIGR01945">
    <property type="entry name" value="rnfC"/>
    <property type="match status" value="1"/>
</dbReference>
<dbReference type="NCBIfam" id="NF003454">
    <property type="entry name" value="PRK05035.1"/>
    <property type="match status" value="1"/>
</dbReference>
<sequence>MALKFTFKGGIHVPENKSFTEDKKIETAKNPKIVYIPLHQHVGAPCKPLVKKGDIVKIGQKIGDSDAAVSAPVHSSISGVVKGIEKKYSAGGRQTECIVIESDGEENYDDSLISHKKGDKLSHEEIEKIVREAGIVGMGGAGFPTGTKLITSKGSIDSIILNGAECEPYLTCDHRLMLEEAEKVINGLEIMLDYFETAKGYIGVEDNKKDAIEALKKAAQGHSNIEIITLESKFPQGDSYRMVDSILKRKVPQGGRGKDVNCIINNVGTAAAISDAVLEGKPSYERIITVTGNGVKTPKNLMVKIGTTIGDVIEQCGGFNGTPAKIISGGPMTGITQFDLDAPIIKATCGILVLNEEEVNKEKVMPCIKCGKCVDICPVFLEPLFISANSLKDRFEEAEALNALSCIACGSCSFICPAKRPLTESIVHAKREINKKRRKS</sequence>
<dbReference type="GO" id="GO:0046872">
    <property type="term" value="F:metal ion binding"/>
    <property type="evidence" value="ECO:0007669"/>
    <property type="project" value="UniProtKB-KW"/>
</dbReference>
<dbReference type="PROSITE" id="PS51379">
    <property type="entry name" value="4FE4S_FER_2"/>
    <property type="match status" value="2"/>
</dbReference>
<dbReference type="Pfam" id="PF13375">
    <property type="entry name" value="RnfC_N"/>
    <property type="match status" value="1"/>
</dbReference>
<dbReference type="InterPro" id="IPR026902">
    <property type="entry name" value="RnfC_N"/>
</dbReference>
<dbReference type="EC" id="7.-.-.-" evidence="8"/>
<dbReference type="AlphaFoldDB" id="A0A1U7M7L1"/>
<name>A0A1U7M7L1_TISCR</name>
<evidence type="ECO:0000256" key="4">
    <source>
        <dbReference type="ARBA" id="ARBA00022737"/>
    </source>
</evidence>
<dbReference type="GO" id="GO:0005886">
    <property type="term" value="C:plasma membrane"/>
    <property type="evidence" value="ECO:0007669"/>
    <property type="project" value="UniProtKB-SubCell"/>
</dbReference>
<dbReference type="PROSITE" id="PS00198">
    <property type="entry name" value="4FE4S_FER_1"/>
    <property type="match status" value="2"/>
</dbReference>
<dbReference type="EMBL" id="LTDM01000009">
    <property type="protein sequence ID" value="OLS03313.1"/>
    <property type="molecule type" value="Genomic_DNA"/>
</dbReference>
<dbReference type="InterPro" id="IPR017900">
    <property type="entry name" value="4Fe4S_Fe_S_CS"/>
</dbReference>
<dbReference type="GO" id="GO:0051539">
    <property type="term" value="F:4 iron, 4 sulfur cluster binding"/>
    <property type="evidence" value="ECO:0007669"/>
    <property type="project" value="UniProtKB-KW"/>
</dbReference>
<comment type="caution">
    <text evidence="10">The sequence shown here is derived from an EMBL/GenBank/DDBJ whole genome shotgun (WGS) entry which is preliminary data.</text>
</comment>
<evidence type="ECO:0000313" key="11">
    <source>
        <dbReference type="Proteomes" id="UP000186112"/>
    </source>
</evidence>
<dbReference type="InterPro" id="IPR037225">
    <property type="entry name" value="Nuo51_FMN-bd_sf"/>
</dbReference>
<feature type="binding site" evidence="8">
    <location>
        <position position="373"/>
    </location>
    <ligand>
        <name>[4Fe-4S] cluster</name>
        <dbReference type="ChEBI" id="CHEBI:49883"/>
        <label>1</label>
    </ligand>
</feature>
<feature type="binding site" evidence="8">
    <location>
        <position position="406"/>
    </location>
    <ligand>
        <name>[4Fe-4S] cluster</name>
        <dbReference type="ChEBI" id="CHEBI:49883"/>
        <label>2</label>
    </ligand>
</feature>
<dbReference type="Gene3D" id="3.40.50.11540">
    <property type="entry name" value="NADH-ubiquinone oxidoreductase 51kDa subunit"/>
    <property type="match status" value="1"/>
</dbReference>
<feature type="domain" description="4Fe-4S ferredoxin-type" evidence="9">
    <location>
        <begin position="355"/>
        <end position="389"/>
    </location>
</feature>
<dbReference type="SUPFAM" id="SSF46548">
    <property type="entry name" value="alpha-helical ferredoxin"/>
    <property type="match status" value="1"/>
</dbReference>
<evidence type="ECO:0000256" key="6">
    <source>
        <dbReference type="ARBA" id="ARBA00023004"/>
    </source>
</evidence>
<keyword evidence="8" id="KW-1003">Cell membrane</keyword>
<reference evidence="10 11" key="1">
    <citation type="submission" date="2016-02" db="EMBL/GenBank/DDBJ databases">
        <title>Genome sequence of Tissierella creatinophila DSM 6911.</title>
        <authorList>
            <person name="Poehlein A."/>
            <person name="Daniel R."/>
        </authorList>
    </citation>
    <scope>NUCLEOTIDE SEQUENCE [LARGE SCALE GENOMIC DNA]</scope>
    <source>
        <strain evidence="10 11">DSM 6911</strain>
    </source>
</reference>
<evidence type="ECO:0000256" key="7">
    <source>
        <dbReference type="ARBA" id="ARBA00023014"/>
    </source>
</evidence>
<comment type="subcellular location">
    <subcellularLocation>
        <location evidence="8">Cell membrane</location>
        <topology evidence="8">Peripheral membrane protein</topology>
    </subcellularLocation>
</comment>
<keyword evidence="6 8" id="KW-0408">Iron</keyword>
<dbReference type="Proteomes" id="UP000186112">
    <property type="component" value="Unassembled WGS sequence"/>
</dbReference>
<keyword evidence="3 8" id="KW-0479">Metal-binding</keyword>
<evidence type="ECO:0000313" key="10">
    <source>
        <dbReference type="EMBL" id="OLS03313.1"/>
    </source>
</evidence>
<dbReference type="GO" id="GO:0022900">
    <property type="term" value="P:electron transport chain"/>
    <property type="evidence" value="ECO:0007669"/>
    <property type="project" value="UniProtKB-UniRule"/>
</dbReference>
<feature type="binding site" evidence="8">
    <location>
        <position position="412"/>
    </location>
    <ligand>
        <name>[4Fe-4S] cluster</name>
        <dbReference type="ChEBI" id="CHEBI:49883"/>
        <label>2</label>
    </ligand>
</feature>
<dbReference type="Gene3D" id="3.30.70.20">
    <property type="match status" value="1"/>
</dbReference>
<keyword evidence="4 8" id="KW-0677">Repeat</keyword>
<feature type="binding site" evidence="8">
    <location>
        <position position="377"/>
    </location>
    <ligand>
        <name>[4Fe-4S] cluster</name>
        <dbReference type="ChEBI" id="CHEBI:49883"/>
        <label>2</label>
    </ligand>
</feature>
<dbReference type="OrthoDB" id="9767754at2"/>
<dbReference type="InterPro" id="IPR017896">
    <property type="entry name" value="4Fe4S_Fe-S-bd"/>
</dbReference>
<comment type="function">
    <text evidence="8">Part of a membrane-bound complex that couples electron transfer with translocation of ions across the membrane.</text>
</comment>
<dbReference type="Pfam" id="PF13237">
    <property type="entry name" value="Fer4_10"/>
    <property type="match status" value="1"/>
</dbReference>
<dbReference type="InterPro" id="IPR010208">
    <property type="entry name" value="Ion_transpt_RnfC/RsxC"/>
</dbReference>
<keyword evidence="8" id="KW-0472">Membrane</keyword>
<feature type="binding site" evidence="8">
    <location>
        <position position="367"/>
    </location>
    <ligand>
        <name>[4Fe-4S] cluster</name>
        <dbReference type="ChEBI" id="CHEBI:49883"/>
        <label>1</label>
    </ligand>
</feature>
<dbReference type="Pfam" id="PF10531">
    <property type="entry name" value="SLBB"/>
    <property type="match status" value="1"/>
</dbReference>
<feature type="domain" description="4Fe-4S ferredoxin-type" evidence="9">
    <location>
        <begin position="397"/>
        <end position="426"/>
    </location>
</feature>
<feature type="binding site" evidence="8">
    <location>
        <position position="416"/>
    </location>
    <ligand>
        <name>[4Fe-4S] cluster</name>
        <dbReference type="ChEBI" id="CHEBI:49883"/>
        <label>1</label>
    </ligand>
</feature>
<proteinExistence type="inferred from homology"/>
<comment type="subunit">
    <text evidence="8">The complex is composed of six subunits: RnfA, RnfB, RnfC, RnfD, RnfE and RnfG.</text>
</comment>
<dbReference type="InterPro" id="IPR011538">
    <property type="entry name" value="Nuo51_FMN-bd"/>
</dbReference>
<keyword evidence="5 8" id="KW-0249">Electron transport</keyword>
<dbReference type="PANTHER" id="PTHR43034">
    <property type="entry name" value="ION-TRANSLOCATING OXIDOREDUCTASE COMPLEX SUBUNIT C"/>
    <property type="match status" value="1"/>
</dbReference>
<dbReference type="PANTHER" id="PTHR43034:SF2">
    <property type="entry name" value="ION-TRANSLOCATING OXIDOREDUCTASE COMPLEX SUBUNIT C"/>
    <property type="match status" value="1"/>
</dbReference>
<keyword evidence="2 8" id="KW-0004">4Fe-4S</keyword>
<evidence type="ECO:0000256" key="5">
    <source>
        <dbReference type="ARBA" id="ARBA00022982"/>
    </source>
</evidence>
<keyword evidence="8" id="KW-1278">Translocase</keyword>
<organism evidence="10 11">
    <name type="scientific">Tissierella creatinophila DSM 6911</name>
    <dbReference type="NCBI Taxonomy" id="1123403"/>
    <lineage>
        <taxon>Bacteria</taxon>
        <taxon>Bacillati</taxon>
        <taxon>Bacillota</taxon>
        <taxon>Tissierellia</taxon>
        <taxon>Tissierellales</taxon>
        <taxon>Tissierellaceae</taxon>
        <taxon>Tissierella</taxon>
    </lineage>
</organism>
<accession>A0A1U7M7L1</accession>
<dbReference type="RefSeq" id="WP_075725089.1">
    <property type="nucleotide sequence ID" value="NZ_LTDM01000009.1"/>
</dbReference>
<feature type="binding site" evidence="8">
    <location>
        <position position="370"/>
    </location>
    <ligand>
        <name>[4Fe-4S] cluster</name>
        <dbReference type="ChEBI" id="CHEBI:49883"/>
        <label>1</label>
    </ligand>
</feature>
<dbReference type="SUPFAM" id="SSF142019">
    <property type="entry name" value="Nqo1 FMN-binding domain-like"/>
    <property type="match status" value="1"/>
</dbReference>
<comment type="cofactor">
    <cofactor evidence="8">
        <name>[4Fe-4S] cluster</name>
        <dbReference type="ChEBI" id="CHEBI:49883"/>
    </cofactor>
    <text evidence="8">Binds 2 [4Fe-4S] clusters per subunit.</text>
</comment>